<keyword evidence="2" id="KW-1185">Reference proteome</keyword>
<name>A0A9X1ZEJ1_9GAMM</name>
<evidence type="ECO:0000313" key="1">
    <source>
        <dbReference type="EMBL" id="MCL1140879.1"/>
    </source>
</evidence>
<dbReference type="Proteomes" id="UP001139293">
    <property type="component" value="Unassembled WGS sequence"/>
</dbReference>
<proteinExistence type="predicted"/>
<organism evidence="1 2">
    <name type="scientific">Shewanella pneumatophori</name>
    <dbReference type="NCBI Taxonomy" id="314092"/>
    <lineage>
        <taxon>Bacteria</taxon>
        <taxon>Pseudomonadati</taxon>
        <taxon>Pseudomonadota</taxon>
        <taxon>Gammaproteobacteria</taxon>
        <taxon>Alteromonadales</taxon>
        <taxon>Shewanellaceae</taxon>
        <taxon>Shewanella</taxon>
    </lineage>
</organism>
<accession>A0A9X1ZEJ1</accession>
<dbReference type="RefSeq" id="WP_248951843.1">
    <property type="nucleotide sequence ID" value="NZ_JAKILB010000020.1"/>
</dbReference>
<gene>
    <name evidence="1" type="ORF">L2740_20270</name>
</gene>
<evidence type="ECO:0000313" key="2">
    <source>
        <dbReference type="Proteomes" id="UP001139293"/>
    </source>
</evidence>
<evidence type="ECO:0008006" key="3">
    <source>
        <dbReference type="Google" id="ProtNLM"/>
    </source>
</evidence>
<dbReference type="AlphaFoldDB" id="A0A9X1ZEJ1"/>
<protein>
    <recommendedName>
        <fullName evidence="3">Elongation factor Ts</fullName>
    </recommendedName>
</protein>
<reference evidence="1" key="1">
    <citation type="submission" date="2022-01" db="EMBL/GenBank/DDBJ databases">
        <title>Whole genome-based taxonomy of the Shewanellaceae.</title>
        <authorList>
            <person name="Martin-Rodriguez A.J."/>
        </authorList>
    </citation>
    <scope>NUCLEOTIDE SEQUENCE</scope>
    <source>
        <strain evidence="1">KCTC 23973</strain>
    </source>
</reference>
<sequence length="110" mass="12614">MGTEVKQKQIKVLLQKLNLSINNFAGLVYEARYDDNDEEAEQKLAEKIKKQLQRQTTKEEVLDSYLDILADLPSYQALNLDNVRSQYVSHSCLNDDVMMSLTELSSELDS</sequence>
<dbReference type="EMBL" id="JAKILB010000020">
    <property type="protein sequence ID" value="MCL1140879.1"/>
    <property type="molecule type" value="Genomic_DNA"/>
</dbReference>
<comment type="caution">
    <text evidence="1">The sequence shown here is derived from an EMBL/GenBank/DDBJ whole genome shotgun (WGS) entry which is preliminary data.</text>
</comment>